<dbReference type="SUPFAM" id="SSF53335">
    <property type="entry name" value="S-adenosyl-L-methionine-dependent methyltransferases"/>
    <property type="match status" value="1"/>
</dbReference>
<dbReference type="AlphaFoldDB" id="A0A167IPV7"/>
<dbReference type="NCBIfam" id="TIGR01444">
    <property type="entry name" value="fkbM_fam"/>
    <property type="match status" value="1"/>
</dbReference>
<dbReference type="Gene3D" id="3.40.50.150">
    <property type="entry name" value="Vaccinia Virus protein VP39"/>
    <property type="match status" value="1"/>
</dbReference>
<dbReference type="InterPro" id="IPR006342">
    <property type="entry name" value="FkbM_mtfrase"/>
</dbReference>
<feature type="domain" description="Methyltransferase FkbM" evidence="1">
    <location>
        <begin position="66"/>
        <end position="203"/>
    </location>
</feature>
<organism evidence="2 5">
    <name type="scientific">Hydrogenophaga crassostreae</name>
    <dbReference type="NCBI Taxonomy" id="1763535"/>
    <lineage>
        <taxon>Bacteria</taxon>
        <taxon>Pseudomonadati</taxon>
        <taxon>Pseudomonadota</taxon>
        <taxon>Betaproteobacteria</taxon>
        <taxon>Burkholderiales</taxon>
        <taxon>Comamonadaceae</taxon>
        <taxon>Hydrogenophaga</taxon>
    </lineage>
</organism>
<gene>
    <name evidence="2" type="ORF">LPB072_18910</name>
    <name evidence="3" type="ORF">LPB72_05640</name>
</gene>
<dbReference type="Proteomes" id="UP000185657">
    <property type="component" value="Unassembled WGS sequence"/>
</dbReference>
<evidence type="ECO:0000259" key="1">
    <source>
        <dbReference type="Pfam" id="PF05050"/>
    </source>
</evidence>
<keyword evidence="4" id="KW-1185">Reference proteome</keyword>
<accession>A0A167IPV7</accession>
<evidence type="ECO:0000313" key="3">
    <source>
        <dbReference type="EMBL" id="OAD43316.1"/>
    </source>
</evidence>
<dbReference type="EMBL" id="CP017476">
    <property type="protein sequence ID" value="AOW14586.1"/>
    <property type="molecule type" value="Genomic_DNA"/>
</dbReference>
<dbReference type="PANTHER" id="PTHR34203">
    <property type="entry name" value="METHYLTRANSFERASE, FKBM FAMILY PROTEIN"/>
    <property type="match status" value="1"/>
</dbReference>
<sequence>MIGLRLPAAARPASAVLQTVGGSRYLLHGGPDLINGYLRKGQVWEARTLRLAQVLLAGVAEPVVVDVGANLGAFAVPMGRWVGARGGRLVAFEPQRMVYYQLCANLFLNGLVHCEAHHLAVGDQPGWVDVPLLNVATEGNLGGLSLDEGIRRSQRGITSAVQRSERVRLVTLDTEQLPNAHLIKIDVEGMELEVLTGARAWLTRSGFPPVLFEVWGEKMVAYRDKRERLLHWVRHTLGYEVTLLGELCVAQHPSNKRFDITLNPDRSVSMNAVSSNGKSATVASVSS</sequence>
<dbReference type="Pfam" id="PF05050">
    <property type="entry name" value="Methyltransf_21"/>
    <property type="match status" value="1"/>
</dbReference>
<dbReference type="PANTHER" id="PTHR34203:SF15">
    <property type="entry name" value="SLL1173 PROTEIN"/>
    <property type="match status" value="1"/>
</dbReference>
<dbReference type="Proteomes" id="UP000185680">
    <property type="component" value="Chromosome"/>
</dbReference>
<dbReference type="InterPro" id="IPR052514">
    <property type="entry name" value="SAM-dependent_MTase"/>
</dbReference>
<dbReference type="OrthoDB" id="2529130at2"/>
<dbReference type="InterPro" id="IPR029063">
    <property type="entry name" value="SAM-dependent_MTases_sf"/>
</dbReference>
<name>A0A167IPV7_9BURK</name>
<dbReference type="RefSeq" id="WP_066087018.1">
    <property type="nucleotide sequence ID" value="NZ_CP017476.1"/>
</dbReference>
<proteinExistence type="predicted"/>
<protein>
    <recommendedName>
        <fullName evidence="1">Methyltransferase FkbM domain-containing protein</fullName>
    </recommendedName>
</protein>
<reference evidence="3 4" key="1">
    <citation type="submission" date="2016-02" db="EMBL/GenBank/DDBJ databases">
        <title>Draft genome sequence of Hydrogenophaga sp. LPB0072.</title>
        <authorList>
            <person name="Shin S.-K."/>
            <person name="Yi H."/>
        </authorList>
    </citation>
    <scope>NUCLEOTIDE SEQUENCE [LARGE SCALE GENOMIC DNA]</scope>
    <source>
        <strain evidence="3 4">LPB0072</strain>
    </source>
</reference>
<reference evidence="2 5" key="2">
    <citation type="submission" date="2016-10" db="EMBL/GenBank/DDBJ databases">
        <title>Hydorgenophaga sp. LPB0072 isolated from gastropod.</title>
        <authorList>
            <person name="Kim E."/>
            <person name="Yi H."/>
        </authorList>
    </citation>
    <scope>NUCLEOTIDE SEQUENCE [LARGE SCALE GENOMIC DNA]</scope>
    <source>
        <strain evidence="2 5">LPB0072</strain>
    </source>
</reference>
<evidence type="ECO:0000313" key="5">
    <source>
        <dbReference type="Proteomes" id="UP000185680"/>
    </source>
</evidence>
<evidence type="ECO:0000313" key="4">
    <source>
        <dbReference type="Proteomes" id="UP000185657"/>
    </source>
</evidence>
<dbReference type="STRING" id="1763535.LPB072_18910"/>
<dbReference type="EMBL" id="LVWD01000004">
    <property type="protein sequence ID" value="OAD43316.1"/>
    <property type="molecule type" value="Genomic_DNA"/>
</dbReference>
<dbReference type="KEGG" id="hyl:LPB072_18910"/>
<evidence type="ECO:0000313" key="2">
    <source>
        <dbReference type="EMBL" id="AOW14586.1"/>
    </source>
</evidence>